<dbReference type="GO" id="GO:0016746">
    <property type="term" value="F:acyltransferase activity"/>
    <property type="evidence" value="ECO:0007669"/>
    <property type="project" value="UniProtKB-UniRule"/>
</dbReference>
<evidence type="ECO:0000256" key="1">
    <source>
        <dbReference type="ARBA" id="ARBA00005686"/>
    </source>
</evidence>
<keyword evidence="2" id="KW-0963">Cytoplasm</keyword>
<reference evidence="4" key="1">
    <citation type="submission" date="2019-02" db="EMBL/GenBank/DDBJ databases">
        <title>Complete genome sequence of Rhodoferax sp. Gr-4.</title>
        <authorList>
            <person name="Jin L."/>
        </authorList>
    </citation>
    <scope>NUCLEOTIDE SEQUENCE [LARGE SCALE GENOMIC DNA]</scope>
    <source>
        <strain evidence="4">Gr-4</strain>
    </source>
</reference>
<comment type="subcellular location">
    <subcellularLocation>
        <location evidence="2">Cytoplasm</location>
    </subcellularLocation>
</comment>
<evidence type="ECO:0000313" key="3">
    <source>
        <dbReference type="EMBL" id="QDL55358.1"/>
    </source>
</evidence>
<organism evidence="3 4">
    <name type="scientific">Rhodoferax aquaticus</name>
    <dbReference type="NCBI Taxonomy" id="2527691"/>
    <lineage>
        <taxon>Bacteria</taxon>
        <taxon>Pseudomonadati</taxon>
        <taxon>Pseudomonadota</taxon>
        <taxon>Betaproteobacteria</taxon>
        <taxon>Burkholderiales</taxon>
        <taxon>Comamonadaceae</taxon>
        <taxon>Rhodoferax</taxon>
    </lineage>
</organism>
<keyword evidence="2" id="KW-0204">Cytolysis</keyword>
<sequence>MTSLSWKVIAPALVSAQGDADAPSDAEIFGSSVWLWMQGPNHRNLPLHALDRLLLPAVRSQQFALVMEADAQTNRPVGYMAWANLSAEAESRYIASPLHGLNEEDWNSGDRMWCTEFFAPQTSPHRVKRLLAPLFARASFRYMSHRSNERGAKVFTFRGTQVDPTYARQWWSTRPMLALQRTNP</sequence>
<name>A0A515ERU1_9BURK</name>
<gene>
    <name evidence="3" type="ORF">EXZ61_14915</name>
</gene>
<dbReference type="EMBL" id="CP036282">
    <property type="protein sequence ID" value="QDL55358.1"/>
    <property type="molecule type" value="Genomic_DNA"/>
</dbReference>
<comment type="function">
    <text evidence="2">Involved in fatty acylation of protoxin at internal lysine residues, thereby converting it to the active toxin.</text>
</comment>
<keyword evidence="4" id="KW-1185">Reference proteome</keyword>
<dbReference type="AlphaFoldDB" id="A0A515ERU1"/>
<dbReference type="Proteomes" id="UP000317365">
    <property type="component" value="Chromosome"/>
</dbReference>
<keyword evidence="2" id="KW-0012">Acyltransferase</keyword>
<accession>A0A515ERU1</accession>
<dbReference type="Pfam" id="PF02794">
    <property type="entry name" value="HlyC"/>
    <property type="match status" value="1"/>
</dbReference>
<dbReference type="GO" id="GO:0009404">
    <property type="term" value="P:toxin metabolic process"/>
    <property type="evidence" value="ECO:0007669"/>
    <property type="project" value="UniProtKB-UniRule"/>
</dbReference>
<comment type="similarity">
    <text evidence="1 2">Belongs to the RTX toxin acyltransferase family.</text>
</comment>
<dbReference type="InterPro" id="IPR003996">
    <property type="entry name" value="RTX_toxin-activating_protC_bac"/>
</dbReference>
<proteinExistence type="inferred from homology"/>
<dbReference type="KEGG" id="rhg:EXZ61_14915"/>
<keyword evidence="2" id="KW-0808">Transferase</keyword>
<dbReference type="EC" id="2.3.1.-" evidence="2"/>
<dbReference type="GO" id="GO:0031640">
    <property type="term" value="P:killing of cells of another organism"/>
    <property type="evidence" value="ECO:0007669"/>
    <property type="project" value="UniProtKB-KW"/>
</dbReference>
<evidence type="ECO:0000313" key="4">
    <source>
        <dbReference type="Proteomes" id="UP000317365"/>
    </source>
</evidence>
<protein>
    <recommendedName>
        <fullName evidence="2">RTX toxin-activating lysine-acyltransferase</fullName>
        <ecNumber evidence="2">2.3.1.-</ecNumber>
    </recommendedName>
</protein>
<evidence type="ECO:0000256" key="2">
    <source>
        <dbReference type="RuleBase" id="RU368102"/>
    </source>
</evidence>
<dbReference type="GO" id="GO:0005737">
    <property type="term" value="C:cytoplasm"/>
    <property type="evidence" value="ECO:0007669"/>
    <property type="project" value="UniProtKB-SubCell"/>
</dbReference>
<dbReference type="RefSeq" id="WP_142812516.1">
    <property type="nucleotide sequence ID" value="NZ_CP036282.1"/>
</dbReference>
<reference evidence="4" key="2">
    <citation type="journal article" date="2020" name="Int. J. Syst. Evol. Microbiol.">
        <title>Genomic insights into a novel species Rhodoferax aquaticus sp. nov., isolated from freshwater.</title>
        <authorList>
            <person name="Li T."/>
            <person name="Zhuo Y."/>
            <person name="Jin C.Z."/>
            <person name="Wu X."/>
            <person name="Ko S.R."/>
            <person name="Jin F.J."/>
            <person name="Ahn C.Y."/>
            <person name="Oh H.M."/>
            <person name="Lee H.G."/>
            <person name="Jin L."/>
        </authorList>
    </citation>
    <scope>NUCLEOTIDE SEQUENCE [LARGE SCALE GENOMIC DNA]</scope>
    <source>
        <strain evidence="4">Gr-4</strain>
    </source>
</reference>